<dbReference type="EMBL" id="WFLN01000007">
    <property type="protein sequence ID" value="KAB8029849.1"/>
    <property type="molecule type" value="Genomic_DNA"/>
</dbReference>
<feature type="chain" id="PRO_5032422894" evidence="1">
    <location>
        <begin position="24"/>
        <end position="261"/>
    </location>
</feature>
<feature type="domain" description="Solute-binding protein family 3/N-terminal" evidence="2">
    <location>
        <begin position="35"/>
        <end position="260"/>
    </location>
</feature>
<sequence>MNKLYLILFLILSCIFNSFCAYAESELKIQVQIRPPFFTENEKTGEINGGILYTLIRKILKDANISYVIENLPLPRSFFEIKQNKTQVCYPAGVINDERKKFANFSIPYFRDKKFVAIVRKSDKRFLNNETVTNLLQNKKLILIIKLGYSYSEYIDSKFLKIKDYDVHSNTQKNIPDIKITSLSNIEMLSAIEQKGADYLFMGGNESDYLLKSNKNFQKELKIINLNDIESGAIRHFMCSKMVQKETIEKINNSIKKIIKN</sequence>
<keyword evidence="1" id="KW-0732">Signal</keyword>
<name>A0A833N3F5_9BACT</name>
<dbReference type="Proteomes" id="UP000442694">
    <property type="component" value="Unassembled WGS sequence"/>
</dbReference>
<evidence type="ECO:0000259" key="2">
    <source>
        <dbReference type="Pfam" id="PF00497"/>
    </source>
</evidence>
<dbReference type="Pfam" id="PF00497">
    <property type="entry name" value="SBP_bac_3"/>
    <property type="match status" value="1"/>
</dbReference>
<feature type="signal peptide" evidence="1">
    <location>
        <begin position="1"/>
        <end position="23"/>
    </location>
</feature>
<dbReference type="InterPro" id="IPR001638">
    <property type="entry name" value="Solute-binding_3/MltF_N"/>
</dbReference>
<gene>
    <name evidence="3" type="ORF">GCL57_09940</name>
</gene>
<dbReference type="Gene3D" id="3.40.190.10">
    <property type="entry name" value="Periplasmic binding protein-like II"/>
    <property type="match status" value="2"/>
</dbReference>
<evidence type="ECO:0000313" key="4">
    <source>
        <dbReference type="Proteomes" id="UP000442694"/>
    </source>
</evidence>
<keyword evidence="4" id="KW-1185">Reference proteome</keyword>
<dbReference type="RefSeq" id="WP_152213192.1">
    <property type="nucleotide sequence ID" value="NZ_WFLN01000007.1"/>
</dbReference>
<evidence type="ECO:0000256" key="1">
    <source>
        <dbReference type="SAM" id="SignalP"/>
    </source>
</evidence>
<organism evidence="3 4">
    <name type="scientific">Fluviispira multicolorata</name>
    <dbReference type="NCBI Taxonomy" id="2654512"/>
    <lineage>
        <taxon>Bacteria</taxon>
        <taxon>Pseudomonadati</taxon>
        <taxon>Bdellovibrionota</taxon>
        <taxon>Oligoflexia</taxon>
        <taxon>Silvanigrellales</taxon>
        <taxon>Silvanigrellaceae</taxon>
        <taxon>Fluviispira</taxon>
    </lineage>
</organism>
<dbReference type="AlphaFoldDB" id="A0A833N3F5"/>
<dbReference type="SUPFAM" id="SSF53850">
    <property type="entry name" value="Periplasmic binding protein-like II"/>
    <property type="match status" value="1"/>
</dbReference>
<proteinExistence type="predicted"/>
<protein>
    <submittedName>
        <fullName evidence="3">Transporter substrate-binding domain-containing protein</fullName>
    </submittedName>
</protein>
<comment type="caution">
    <text evidence="3">The sequence shown here is derived from an EMBL/GenBank/DDBJ whole genome shotgun (WGS) entry which is preliminary data.</text>
</comment>
<evidence type="ECO:0000313" key="3">
    <source>
        <dbReference type="EMBL" id="KAB8029849.1"/>
    </source>
</evidence>
<accession>A0A833N3F5</accession>
<reference evidence="3 4" key="1">
    <citation type="submission" date="2019-10" db="EMBL/GenBank/DDBJ databases">
        <title>New genus of Silvanigrellaceae.</title>
        <authorList>
            <person name="Pitt A."/>
            <person name="Hahn M.W."/>
        </authorList>
    </citation>
    <scope>NUCLEOTIDE SEQUENCE [LARGE SCALE GENOMIC DNA]</scope>
    <source>
        <strain evidence="3 4">33A1-SZDP</strain>
    </source>
</reference>